<evidence type="ECO:0000313" key="6">
    <source>
        <dbReference type="Proteomes" id="UP000183508"/>
    </source>
</evidence>
<dbReference type="InterPro" id="IPR004090">
    <property type="entry name" value="Chemotax_Me-accpt_rcpt"/>
</dbReference>
<dbReference type="AlphaFoldDB" id="A0A1I7JHR2"/>
<dbReference type="GO" id="GO:0004888">
    <property type="term" value="F:transmembrane signaling receptor activity"/>
    <property type="evidence" value="ECO:0007669"/>
    <property type="project" value="InterPro"/>
</dbReference>
<dbReference type="GO" id="GO:0019825">
    <property type="term" value="F:oxygen binding"/>
    <property type="evidence" value="ECO:0007669"/>
    <property type="project" value="InterPro"/>
</dbReference>
<dbReference type="Pfam" id="PF13682">
    <property type="entry name" value="CZB"/>
    <property type="match status" value="1"/>
</dbReference>
<evidence type="ECO:0000256" key="1">
    <source>
        <dbReference type="ARBA" id="ARBA00023224"/>
    </source>
</evidence>
<dbReference type="SUPFAM" id="SSF58104">
    <property type="entry name" value="Methyl-accepting chemotaxis protein (MCP) signaling domain"/>
    <property type="match status" value="1"/>
</dbReference>
<sequence length="573" mass="64727">MSMETRMPEPISPTDVPVRDEMAEKLMYLQIFLRDLGLRHEIAAMIAPYLEQIAKRHYDVLELYPHLQQIIDGHSRRDRLEKTFVRYFRDLFLTDLTTAEFYEWRKKIGKRHSRIRVTSEWYAGSYVRLFEFLIPVAVQTYRRNPRKLADLLLASIRMALLDMQLILEAYEEATQFRETEKVSEVLEAVIAMDAIAPAKACAFTVSEEAESIAAATQQLSASVQDMAQSSIQLAEYAHRVLEEANEGGHMAQTAMEGILRLNDSFGYLQTKFGALEEAASRISGMSDVIRRVADQTHLLSLNAAIEAAHAGEHGRGFRVVASEVRSLATQTKEQVAEMEKVVKHVQTAFREMAEGIAKTAQEIRQHVETAQTASGALQSVIEHMHRMNDFTASVAANTQQQAAATEDIARRTANVLENTMAIREKVDALGAQIYETSVRSNDLREGLLGNLHTLDDDERIRLAQLEPLLLKWWLHNARMGYHAVDPSRLADPRRCQLGQWLERRRESGCSADPSAWRTAKALHDQLHEVAAEILGIWASHPEADVRDRMDALDRLSRDVVQALEAFSARTTSG</sequence>
<dbReference type="GO" id="GO:0020037">
    <property type="term" value="F:heme binding"/>
    <property type="evidence" value="ECO:0007669"/>
    <property type="project" value="InterPro"/>
</dbReference>
<proteinExistence type="inferred from homology"/>
<evidence type="ECO:0000256" key="3">
    <source>
        <dbReference type="PROSITE-ProRule" id="PRU00284"/>
    </source>
</evidence>
<dbReference type="InterPro" id="IPR012292">
    <property type="entry name" value="Globin/Proto"/>
</dbReference>
<dbReference type="STRING" id="392015.SAMN05421543_11033"/>
<dbReference type="Pfam" id="PF00015">
    <property type="entry name" value="MCPsignal"/>
    <property type="match status" value="1"/>
</dbReference>
<dbReference type="CDD" id="cd01068">
    <property type="entry name" value="globin_sensor"/>
    <property type="match status" value="1"/>
</dbReference>
<dbReference type="SUPFAM" id="SSF46458">
    <property type="entry name" value="Globin-like"/>
    <property type="match status" value="1"/>
</dbReference>
<dbReference type="SMART" id="SM00283">
    <property type="entry name" value="MA"/>
    <property type="match status" value="1"/>
</dbReference>
<dbReference type="PANTHER" id="PTHR32089:SF112">
    <property type="entry name" value="LYSOZYME-LIKE PROTEIN-RELATED"/>
    <property type="match status" value="1"/>
</dbReference>
<comment type="similarity">
    <text evidence="2">Belongs to the methyl-accepting chemotaxis (MCP) protein family.</text>
</comment>
<dbReference type="InterPro" id="IPR004089">
    <property type="entry name" value="MCPsignal_dom"/>
</dbReference>
<dbReference type="PANTHER" id="PTHR32089">
    <property type="entry name" value="METHYL-ACCEPTING CHEMOTAXIS PROTEIN MCPB"/>
    <property type="match status" value="1"/>
</dbReference>
<dbReference type="Gene3D" id="1.10.287.950">
    <property type="entry name" value="Methyl-accepting chemotaxis protein"/>
    <property type="match status" value="1"/>
</dbReference>
<gene>
    <name evidence="5" type="ORF">SAMN05421543_11033</name>
</gene>
<dbReference type="GO" id="GO:0007165">
    <property type="term" value="P:signal transduction"/>
    <property type="evidence" value="ECO:0007669"/>
    <property type="project" value="UniProtKB-KW"/>
</dbReference>
<organism evidence="5 6">
    <name type="scientific">Alicyclobacillus macrosporangiidus</name>
    <dbReference type="NCBI Taxonomy" id="392015"/>
    <lineage>
        <taxon>Bacteria</taxon>
        <taxon>Bacillati</taxon>
        <taxon>Bacillota</taxon>
        <taxon>Bacilli</taxon>
        <taxon>Bacillales</taxon>
        <taxon>Alicyclobacillaceae</taxon>
        <taxon>Alicyclobacillus</taxon>
    </lineage>
</organism>
<accession>A0A1I7JHR2</accession>
<reference evidence="6" key="1">
    <citation type="submission" date="2016-10" db="EMBL/GenBank/DDBJ databases">
        <authorList>
            <person name="Varghese N."/>
        </authorList>
    </citation>
    <scope>NUCLEOTIDE SEQUENCE [LARGE SCALE GENOMIC DNA]</scope>
    <source>
        <strain evidence="6">DSM 17980</strain>
    </source>
</reference>
<dbReference type="Proteomes" id="UP000183508">
    <property type="component" value="Unassembled WGS sequence"/>
</dbReference>
<keyword evidence="1 3" id="KW-0807">Transducer</keyword>
<dbReference type="OrthoDB" id="266313at2"/>
<dbReference type="PRINTS" id="PR00260">
    <property type="entry name" value="CHEMTRNSDUCR"/>
</dbReference>
<feature type="domain" description="Methyl-accepting transducer" evidence="4">
    <location>
        <begin position="206"/>
        <end position="416"/>
    </location>
</feature>
<name>A0A1I7JHR2_9BACL</name>
<protein>
    <submittedName>
        <fullName evidence="5">Methyl-accepting chemotaxis protein</fullName>
    </submittedName>
</protein>
<dbReference type="InterPro" id="IPR044398">
    <property type="entry name" value="Globin-sensor_dom"/>
</dbReference>
<evidence type="ECO:0000256" key="2">
    <source>
        <dbReference type="ARBA" id="ARBA00029447"/>
    </source>
</evidence>
<dbReference type="PROSITE" id="PS50111">
    <property type="entry name" value="CHEMOTAXIS_TRANSDUC_2"/>
    <property type="match status" value="1"/>
</dbReference>
<dbReference type="Gene3D" id="1.10.490.10">
    <property type="entry name" value="Globins"/>
    <property type="match status" value="1"/>
</dbReference>
<dbReference type="EMBL" id="FPBV01000010">
    <property type="protein sequence ID" value="SFU84687.1"/>
    <property type="molecule type" value="Genomic_DNA"/>
</dbReference>
<evidence type="ECO:0000259" key="4">
    <source>
        <dbReference type="PROSITE" id="PS50111"/>
    </source>
</evidence>
<dbReference type="Gene3D" id="1.20.120.30">
    <property type="entry name" value="Aspartate receptor, ligand-binding domain"/>
    <property type="match status" value="1"/>
</dbReference>
<evidence type="ECO:0000313" key="5">
    <source>
        <dbReference type="EMBL" id="SFU84687.1"/>
    </source>
</evidence>
<dbReference type="InterPro" id="IPR025991">
    <property type="entry name" value="Chemoreceptor_zinc-bind_dom"/>
</dbReference>
<dbReference type="InterPro" id="IPR039379">
    <property type="entry name" value="Protoglobin_sensor_dom"/>
</dbReference>
<dbReference type="GO" id="GO:0006935">
    <property type="term" value="P:chemotaxis"/>
    <property type="evidence" value="ECO:0007669"/>
    <property type="project" value="InterPro"/>
</dbReference>
<keyword evidence="6" id="KW-1185">Reference proteome</keyword>
<dbReference type="InterPro" id="IPR009050">
    <property type="entry name" value="Globin-like_sf"/>
</dbReference>
<dbReference type="Pfam" id="PF11563">
    <property type="entry name" value="Protoglobin"/>
    <property type="match status" value="1"/>
</dbReference>
<dbReference type="GO" id="GO:0016020">
    <property type="term" value="C:membrane"/>
    <property type="evidence" value="ECO:0007669"/>
    <property type="project" value="InterPro"/>
</dbReference>